<reference evidence="1" key="1">
    <citation type="journal article" date="2020" name="Ecol. Evol.">
        <title>Genome structure and content of the rice root-knot nematode (Meloidogyne graminicola).</title>
        <authorList>
            <person name="Phan N.T."/>
            <person name="Danchin E.G.J."/>
            <person name="Klopp C."/>
            <person name="Perfus-Barbeoch L."/>
            <person name="Kozlowski D.K."/>
            <person name="Koutsovoulos G.D."/>
            <person name="Lopez-Roques C."/>
            <person name="Bouchez O."/>
            <person name="Zahm M."/>
            <person name="Besnard G."/>
            <person name="Bellafiore S."/>
        </authorList>
    </citation>
    <scope>NUCLEOTIDE SEQUENCE</scope>
    <source>
        <strain evidence="1">VN-18</strain>
    </source>
</reference>
<accession>A0A8S9ZEV7</accession>
<protein>
    <submittedName>
        <fullName evidence="1">Uncharacterized protein</fullName>
    </submittedName>
</protein>
<evidence type="ECO:0000313" key="2">
    <source>
        <dbReference type="Proteomes" id="UP000605970"/>
    </source>
</evidence>
<name>A0A8S9ZEV7_9BILA</name>
<dbReference type="OrthoDB" id="5901777at2759"/>
<dbReference type="EMBL" id="JABEBT010000121">
    <property type="protein sequence ID" value="KAF7631024.1"/>
    <property type="molecule type" value="Genomic_DNA"/>
</dbReference>
<comment type="caution">
    <text evidence="1">The sequence shown here is derived from an EMBL/GenBank/DDBJ whole genome shotgun (WGS) entry which is preliminary data.</text>
</comment>
<sequence>MLNVFKNYKNCYFKIRIGEHYLINEFNNIKNIQFLKGFVPQQEILGN</sequence>
<keyword evidence="2" id="KW-1185">Reference proteome</keyword>
<dbReference type="Proteomes" id="UP000605970">
    <property type="component" value="Unassembled WGS sequence"/>
</dbReference>
<proteinExistence type="predicted"/>
<evidence type="ECO:0000313" key="1">
    <source>
        <dbReference type="EMBL" id="KAF7631024.1"/>
    </source>
</evidence>
<dbReference type="AlphaFoldDB" id="A0A8S9ZEV7"/>
<organism evidence="1 2">
    <name type="scientific">Meloidogyne graminicola</name>
    <dbReference type="NCBI Taxonomy" id="189291"/>
    <lineage>
        <taxon>Eukaryota</taxon>
        <taxon>Metazoa</taxon>
        <taxon>Ecdysozoa</taxon>
        <taxon>Nematoda</taxon>
        <taxon>Chromadorea</taxon>
        <taxon>Rhabditida</taxon>
        <taxon>Tylenchina</taxon>
        <taxon>Tylenchomorpha</taxon>
        <taxon>Tylenchoidea</taxon>
        <taxon>Meloidogynidae</taxon>
        <taxon>Meloidogyninae</taxon>
        <taxon>Meloidogyne</taxon>
    </lineage>
</organism>
<gene>
    <name evidence="1" type="ORF">Mgra_00008731</name>
</gene>